<reference evidence="2 3" key="1">
    <citation type="submission" date="2019-07" db="EMBL/GenBank/DDBJ databases">
        <title>Annotation for the trematode Paragonimus westermani.</title>
        <authorList>
            <person name="Choi Y.-J."/>
        </authorList>
    </citation>
    <scope>NUCLEOTIDE SEQUENCE [LARGE SCALE GENOMIC DNA]</scope>
    <source>
        <strain evidence="2">180907_Pwestermani</strain>
    </source>
</reference>
<proteinExistence type="predicted"/>
<name>A0A8T0E0J7_9TREM</name>
<protein>
    <submittedName>
        <fullName evidence="2">Uncharacterized protein</fullName>
    </submittedName>
</protein>
<keyword evidence="1" id="KW-0732">Signal</keyword>
<sequence>MVLLLIRFVIHFLDPFAPTNPQKVRHQLSRTPHKRGAHVNDYSCQSYAKLFTAFKNILGFHGLIDRFMHPTAQINFQPFASIANAINQLSWRY</sequence>
<dbReference type="EMBL" id="JTDF01000038">
    <property type="protein sequence ID" value="KAF8572427.1"/>
    <property type="molecule type" value="Genomic_DNA"/>
</dbReference>
<feature type="signal peptide" evidence="1">
    <location>
        <begin position="1"/>
        <end position="21"/>
    </location>
</feature>
<dbReference type="Proteomes" id="UP000699462">
    <property type="component" value="Unassembled WGS sequence"/>
</dbReference>
<dbReference type="AlphaFoldDB" id="A0A8T0E0J7"/>
<comment type="caution">
    <text evidence="2">The sequence shown here is derived from an EMBL/GenBank/DDBJ whole genome shotgun (WGS) entry which is preliminary data.</text>
</comment>
<keyword evidence="3" id="KW-1185">Reference proteome</keyword>
<evidence type="ECO:0000313" key="2">
    <source>
        <dbReference type="EMBL" id="KAF8572427.1"/>
    </source>
</evidence>
<organism evidence="2 3">
    <name type="scientific">Paragonimus westermani</name>
    <dbReference type="NCBI Taxonomy" id="34504"/>
    <lineage>
        <taxon>Eukaryota</taxon>
        <taxon>Metazoa</taxon>
        <taxon>Spiralia</taxon>
        <taxon>Lophotrochozoa</taxon>
        <taxon>Platyhelminthes</taxon>
        <taxon>Trematoda</taxon>
        <taxon>Digenea</taxon>
        <taxon>Plagiorchiida</taxon>
        <taxon>Troglotremata</taxon>
        <taxon>Troglotrematidae</taxon>
        <taxon>Paragonimus</taxon>
    </lineage>
</organism>
<accession>A0A8T0E0J7</accession>
<evidence type="ECO:0000256" key="1">
    <source>
        <dbReference type="SAM" id="SignalP"/>
    </source>
</evidence>
<gene>
    <name evidence="2" type="ORF">P879_00448</name>
</gene>
<evidence type="ECO:0000313" key="3">
    <source>
        <dbReference type="Proteomes" id="UP000699462"/>
    </source>
</evidence>
<feature type="chain" id="PRO_5035798572" evidence="1">
    <location>
        <begin position="22"/>
        <end position="93"/>
    </location>
</feature>